<dbReference type="AlphaFoldDB" id="A0A8H4AY35"/>
<keyword evidence="1" id="KW-0479">Metal-binding</keyword>
<evidence type="ECO:0000313" key="4">
    <source>
        <dbReference type="Proteomes" id="UP000439903"/>
    </source>
</evidence>
<dbReference type="Proteomes" id="UP000439903">
    <property type="component" value="Unassembled WGS sequence"/>
</dbReference>
<dbReference type="GO" id="GO:0003676">
    <property type="term" value="F:nucleic acid binding"/>
    <property type="evidence" value="ECO:0007669"/>
    <property type="project" value="InterPro"/>
</dbReference>
<keyword evidence="1" id="KW-0863">Zinc-finger</keyword>
<dbReference type="EMBL" id="WTPW01000132">
    <property type="protein sequence ID" value="KAF0543595.1"/>
    <property type="molecule type" value="Genomic_DNA"/>
</dbReference>
<evidence type="ECO:0000259" key="2">
    <source>
        <dbReference type="PROSITE" id="PS50158"/>
    </source>
</evidence>
<keyword evidence="4" id="KW-1185">Reference proteome</keyword>
<evidence type="ECO:0000313" key="3">
    <source>
        <dbReference type="EMBL" id="KAF0543595.1"/>
    </source>
</evidence>
<dbReference type="GO" id="GO:0008270">
    <property type="term" value="F:zinc ion binding"/>
    <property type="evidence" value="ECO:0007669"/>
    <property type="project" value="UniProtKB-KW"/>
</dbReference>
<evidence type="ECO:0000256" key="1">
    <source>
        <dbReference type="PROSITE-ProRule" id="PRU00047"/>
    </source>
</evidence>
<dbReference type="Gene3D" id="4.10.60.10">
    <property type="entry name" value="Zinc finger, CCHC-type"/>
    <property type="match status" value="1"/>
</dbReference>
<keyword evidence="1" id="KW-0862">Zinc</keyword>
<protein>
    <recommendedName>
        <fullName evidence="2">CCHC-type domain-containing protein</fullName>
    </recommendedName>
</protein>
<accession>A0A8H4AY35</accession>
<proteinExistence type="predicted"/>
<reference evidence="3 4" key="1">
    <citation type="journal article" date="2019" name="Environ. Microbiol.">
        <title>At the nexus of three kingdoms: the genome of the mycorrhizal fungus Gigaspora margarita provides insights into plant, endobacterial and fungal interactions.</title>
        <authorList>
            <person name="Venice F."/>
            <person name="Ghignone S."/>
            <person name="Salvioli di Fossalunga A."/>
            <person name="Amselem J."/>
            <person name="Novero M."/>
            <person name="Xianan X."/>
            <person name="Sedzielewska Toro K."/>
            <person name="Morin E."/>
            <person name="Lipzen A."/>
            <person name="Grigoriev I.V."/>
            <person name="Henrissat B."/>
            <person name="Martin F.M."/>
            <person name="Bonfante P."/>
        </authorList>
    </citation>
    <scope>NUCLEOTIDE SEQUENCE [LARGE SCALE GENOMIC DNA]</scope>
    <source>
        <strain evidence="3 4">BEG34</strain>
    </source>
</reference>
<comment type="caution">
    <text evidence="3">The sequence shown here is derived from an EMBL/GenBank/DDBJ whole genome shotgun (WGS) entry which is preliminary data.</text>
</comment>
<feature type="domain" description="CCHC-type" evidence="2">
    <location>
        <begin position="107"/>
        <end position="120"/>
    </location>
</feature>
<sequence>MDYGDILNTYRSELRDITAITNLEVDNLISRENLSHHCGICDQVGHNACTCNSDSSSNRMVNTNQEYYSDQNDDLALSITKQIEDSNLVDAYVGDKDLNHENKSHHCGACGQTGHNARTCNSDNANNSLALEHNHKNYENSNSMSTADKDSINNKLRRCGACR</sequence>
<organism evidence="3 4">
    <name type="scientific">Gigaspora margarita</name>
    <dbReference type="NCBI Taxonomy" id="4874"/>
    <lineage>
        <taxon>Eukaryota</taxon>
        <taxon>Fungi</taxon>
        <taxon>Fungi incertae sedis</taxon>
        <taxon>Mucoromycota</taxon>
        <taxon>Glomeromycotina</taxon>
        <taxon>Glomeromycetes</taxon>
        <taxon>Diversisporales</taxon>
        <taxon>Gigasporaceae</taxon>
        <taxon>Gigaspora</taxon>
    </lineage>
</organism>
<dbReference type="OrthoDB" id="2429921at2759"/>
<gene>
    <name evidence="3" type="ORF">F8M41_003560</name>
</gene>
<dbReference type="PROSITE" id="PS50158">
    <property type="entry name" value="ZF_CCHC"/>
    <property type="match status" value="1"/>
</dbReference>
<name>A0A8H4AY35_GIGMA</name>
<dbReference type="InterPro" id="IPR001878">
    <property type="entry name" value="Znf_CCHC"/>
</dbReference>